<accession>A0A7C9PM75</accession>
<dbReference type="InterPro" id="IPR011551">
    <property type="entry name" value="NTP_PyrPHydrolase_MazG"/>
</dbReference>
<gene>
    <name evidence="2" type="ORF">G3T37_04985</name>
</gene>
<sequence>MTTSHPQLEELVAVLARLRAPGGCAWDAEQTHESLVRYLVEETHELIEAIEAGGRAELIEELGDVLYQVLFHADIAAHDPVDPFTIDDVAAHMTAKMVGRHPHVFGDAGVKTADEVAAVWDDLKRVEKPHRTSTLDGVPQGMPALALADKLVGKAKALGVTVAGESAATPAVGLGATADASTEEELGAGLLAIVARARLAGLDPERALRGALRGLQEDIRAAESVAD</sequence>
<dbReference type="Proteomes" id="UP000479756">
    <property type="component" value="Unassembled WGS sequence"/>
</dbReference>
<protein>
    <submittedName>
        <fullName evidence="2">MazG family protein</fullName>
    </submittedName>
</protein>
<dbReference type="FunFam" id="1.10.287.1080:FF:000001">
    <property type="entry name" value="Nucleoside triphosphate pyrophosphohydrolase"/>
    <property type="match status" value="1"/>
</dbReference>
<dbReference type="PANTHER" id="PTHR30522">
    <property type="entry name" value="NUCLEOSIDE TRIPHOSPHATE PYROPHOSPHOHYDROLASE"/>
    <property type="match status" value="1"/>
</dbReference>
<dbReference type="EMBL" id="JAAGWZ010000001">
    <property type="protein sequence ID" value="NEM90705.1"/>
    <property type="molecule type" value="Genomic_DNA"/>
</dbReference>
<feature type="domain" description="NTP pyrophosphohydrolase MazG-like" evidence="1">
    <location>
        <begin position="30"/>
        <end position="105"/>
    </location>
</feature>
<dbReference type="GO" id="GO:0046076">
    <property type="term" value="P:dTTP catabolic process"/>
    <property type="evidence" value="ECO:0007669"/>
    <property type="project" value="TreeGrafter"/>
</dbReference>
<dbReference type="InterPro" id="IPR048015">
    <property type="entry name" value="NTP-PPase_MazG-like_N"/>
</dbReference>
<name>A0A7C9PM75_9MICO</name>
<dbReference type="GO" id="GO:0006203">
    <property type="term" value="P:dGTP catabolic process"/>
    <property type="evidence" value="ECO:0007669"/>
    <property type="project" value="TreeGrafter"/>
</dbReference>
<dbReference type="Gene3D" id="1.10.287.1080">
    <property type="entry name" value="MazG-like"/>
    <property type="match status" value="2"/>
</dbReference>
<reference evidence="2 3" key="1">
    <citation type="journal article" date="2014" name="Int. J. Syst. Evol. Microbiol.">
        <title>Description of Galbitalea soli gen. nov., sp. nov., and Frondihabitans sucicola sp. nov.</title>
        <authorList>
            <person name="Kim S.J."/>
            <person name="Lim J.M."/>
            <person name="Ahn J.H."/>
            <person name="Weon H.Y."/>
            <person name="Hamada M."/>
            <person name="Suzuki K."/>
            <person name="Ahn T.Y."/>
            <person name="Kwon S.W."/>
        </authorList>
    </citation>
    <scope>NUCLEOTIDE SEQUENCE [LARGE SCALE GENOMIC DNA]</scope>
    <source>
        <strain evidence="2 3">NBRC 108727</strain>
    </source>
</reference>
<dbReference type="CDD" id="cd11528">
    <property type="entry name" value="NTP-PPase_MazG_Nterm"/>
    <property type="match status" value="1"/>
</dbReference>
<dbReference type="Pfam" id="PF03819">
    <property type="entry name" value="MazG"/>
    <property type="match status" value="1"/>
</dbReference>
<dbReference type="SUPFAM" id="SSF101386">
    <property type="entry name" value="all-alpha NTP pyrophosphatases"/>
    <property type="match status" value="1"/>
</dbReference>
<dbReference type="PANTHER" id="PTHR30522:SF0">
    <property type="entry name" value="NUCLEOSIDE TRIPHOSPHATE PYROPHOSPHOHYDROLASE"/>
    <property type="match status" value="1"/>
</dbReference>
<dbReference type="GO" id="GO:0046047">
    <property type="term" value="P:TTP catabolic process"/>
    <property type="evidence" value="ECO:0007669"/>
    <property type="project" value="TreeGrafter"/>
</dbReference>
<evidence type="ECO:0000259" key="1">
    <source>
        <dbReference type="Pfam" id="PF03819"/>
    </source>
</evidence>
<dbReference type="GO" id="GO:0046052">
    <property type="term" value="P:UTP catabolic process"/>
    <property type="evidence" value="ECO:0007669"/>
    <property type="project" value="TreeGrafter"/>
</dbReference>
<dbReference type="NCBIfam" id="TIGR00444">
    <property type="entry name" value="mazG"/>
    <property type="match status" value="1"/>
</dbReference>
<evidence type="ECO:0000313" key="3">
    <source>
        <dbReference type="Proteomes" id="UP000479756"/>
    </source>
</evidence>
<organism evidence="2 3">
    <name type="scientific">Galbitalea soli</name>
    <dbReference type="NCBI Taxonomy" id="1268042"/>
    <lineage>
        <taxon>Bacteria</taxon>
        <taxon>Bacillati</taxon>
        <taxon>Actinomycetota</taxon>
        <taxon>Actinomycetes</taxon>
        <taxon>Micrococcales</taxon>
        <taxon>Microbacteriaceae</taxon>
        <taxon>Galbitalea</taxon>
    </lineage>
</organism>
<proteinExistence type="predicted"/>
<comment type="caution">
    <text evidence="2">The sequence shown here is derived from an EMBL/GenBank/DDBJ whole genome shotgun (WGS) entry which is preliminary data.</text>
</comment>
<evidence type="ECO:0000313" key="2">
    <source>
        <dbReference type="EMBL" id="NEM90705.1"/>
    </source>
</evidence>
<dbReference type="GO" id="GO:0046081">
    <property type="term" value="P:dUTP catabolic process"/>
    <property type="evidence" value="ECO:0007669"/>
    <property type="project" value="TreeGrafter"/>
</dbReference>
<dbReference type="GO" id="GO:0046061">
    <property type="term" value="P:dATP catabolic process"/>
    <property type="evidence" value="ECO:0007669"/>
    <property type="project" value="TreeGrafter"/>
</dbReference>
<dbReference type="GO" id="GO:0047429">
    <property type="term" value="F:nucleoside triphosphate diphosphatase activity"/>
    <property type="evidence" value="ECO:0007669"/>
    <property type="project" value="TreeGrafter"/>
</dbReference>
<dbReference type="RefSeq" id="WP_163472324.1">
    <property type="nucleotide sequence ID" value="NZ_JAAGWZ010000001.1"/>
</dbReference>
<dbReference type="AlphaFoldDB" id="A0A7C9PM75"/>
<dbReference type="InterPro" id="IPR004518">
    <property type="entry name" value="MazG-like_dom"/>
</dbReference>
<dbReference type="GO" id="GO:0006950">
    <property type="term" value="P:response to stress"/>
    <property type="evidence" value="ECO:0007669"/>
    <property type="project" value="UniProtKB-ARBA"/>
</dbReference>
<keyword evidence="3" id="KW-1185">Reference proteome</keyword>